<organism evidence="2 3">
    <name type="scientific">Streptosporangium fragile</name>
    <dbReference type="NCBI Taxonomy" id="46186"/>
    <lineage>
        <taxon>Bacteria</taxon>
        <taxon>Bacillati</taxon>
        <taxon>Actinomycetota</taxon>
        <taxon>Actinomycetes</taxon>
        <taxon>Streptosporangiales</taxon>
        <taxon>Streptosporangiaceae</taxon>
        <taxon>Streptosporangium</taxon>
    </lineage>
</organism>
<evidence type="ECO:0000256" key="1">
    <source>
        <dbReference type="SAM" id="MobiDB-lite"/>
    </source>
</evidence>
<proteinExistence type="predicted"/>
<dbReference type="EMBL" id="BAAAVI010000019">
    <property type="protein sequence ID" value="GAA2870507.1"/>
    <property type="molecule type" value="Genomic_DNA"/>
</dbReference>
<dbReference type="Proteomes" id="UP001500831">
    <property type="component" value="Unassembled WGS sequence"/>
</dbReference>
<name>A0ABN3VZL4_9ACTN</name>
<evidence type="ECO:0000313" key="3">
    <source>
        <dbReference type="Proteomes" id="UP001500831"/>
    </source>
</evidence>
<gene>
    <name evidence="2" type="ORF">GCM10010517_30730</name>
</gene>
<sequence length="80" mass="8487">MSVSDTVRPPLAIPRPRPTPPAREPNGLRLLDLFCCAGGAAMGIAWTDDRRELAEAIPPAYTLHIGRAIAAALTAQRQAA</sequence>
<feature type="region of interest" description="Disordered" evidence="1">
    <location>
        <begin position="1"/>
        <end position="24"/>
    </location>
</feature>
<reference evidence="2 3" key="1">
    <citation type="journal article" date="2019" name="Int. J. Syst. Evol. Microbiol.">
        <title>The Global Catalogue of Microorganisms (GCM) 10K type strain sequencing project: providing services to taxonomists for standard genome sequencing and annotation.</title>
        <authorList>
            <consortium name="The Broad Institute Genomics Platform"/>
            <consortium name="The Broad Institute Genome Sequencing Center for Infectious Disease"/>
            <person name="Wu L."/>
            <person name="Ma J."/>
        </authorList>
    </citation>
    <scope>NUCLEOTIDE SEQUENCE [LARGE SCALE GENOMIC DNA]</scope>
    <source>
        <strain evidence="2 3">JCM 6242</strain>
    </source>
</reference>
<keyword evidence="3" id="KW-1185">Reference proteome</keyword>
<dbReference type="RefSeq" id="WP_344971758.1">
    <property type="nucleotide sequence ID" value="NZ_BAAAVI010000019.1"/>
</dbReference>
<evidence type="ECO:0000313" key="2">
    <source>
        <dbReference type="EMBL" id="GAA2870507.1"/>
    </source>
</evidence>
<evidence type="ECO:0008006" key="4">
    <source>
        <dbReference type="Google" id="ProtNLM"/>
    </source>
</evidence>
<feature type="compositionally biased region" description="Pro residues" evidence="1">
    <location>
        <begin position="11"/>
        <end position="23"/>
    </location>
</feature>
<protein>
    <recommendedName>
        <fullName evidence="4">DNA (cytosine-5-)-methyltransferase</fullName>
    </recommendedName>
</protein>
<comment type="caution">
    <text evidence="2">The sequence shown here is derived from an EMBL/GenBank/DDBJ whole genome shotgun (WGS) entry which is preliminary data.</text>
</comment>
<accession>A0ABN3VZL4</accession>